<dbReference type="EMBL" id="CAFBMH010000061">
    <property type="protein sequence ID" value="CAB4913744.1"/>
    <property type="molecule type" value="Genomic_DNA"/>
</dbReference>
<protein>
    <submittedName>
        <fullName evidence="2">Unannotated protein</fullName>
    </submittedName>
</protein>
<evidence type="ECO:0000259" key="1">
    <source>
        <dbReference type="Pfam" id="PF13452"/>
    </source>
</evidence>
<evidence type="ECO:0000313" key="2">
    <source>
        <dbReference type="EMBL" id="CAB4731706.1"/>
    </source>
</evidence>
<evidence type="ECO:0000313" key="3">
    <source>
        <dbReference type="EMBL" id="CAB4913744.1"/>
    </source>
</evidence>
<dbReference type="CDD" id="cd03441">
    <property type="entry name" value="R_hydratase_like"/>
    <property type="match status" value="1"/>
</dbReference>
<feature type="domain" description="FAS1-like dehydratase" evidence="1">
    <location>
        <begin position="31"/>
        <end position="168"/>
    </location>
</feature>
<dbReference type="Gene3D" id="3.10.129.10">
    <property type="entry name" value="Hotdog Thioesterase"/>
    <property type="match status" value="1"/>
</dbReference>
<proteinExistence type="predicted"/>
<organism evidence="2">
    <name type="scientific">freshwater metagenome</name>
    <dbReference type="NCBI Taxonomy" id="449393"/>
    <lineage>
        <taxon>unclassified sequences</taxon>
        <taxon>metagenomes</taxon>
        <taxon>ecological metagenomes</taxon>
    </lineage>
</organism>
<dbReference type="InterPro" id="IPR029069">
    <property type="entry name" value="HotDog_dom_sf"/>
</dbReference>
<dbReference type="Pfam" id="PF13452">
    <property type="entry name" value="FAS1_DH_region"/>
    <property type="match status" value="1"/>
</dbReference>
<dbReference type="InterPro" id="IPR039569">
    <property type="entry name" value="FAS1-like_DH_region"/>
</dbReference>
<name>A0A6J6SA52_9ZZZZ</name>
<dbReference type="AlphaFoldDB" id="A0A6J6SA52"/>
<reference evidence="2" key="1">
    <citation type="submission" date="2020-05" db="EMBL/GenBank/DDBJ databases">
        <authorList>
            <person name="Chiriac C."/>
            <person name="Salcher M."/>
            <person name="Ghai R."/>
            <person name="Kavagutti S V."/>
        </authorList>
    </citation>
    <scope>NUCLEOTIDE SEQUENCE</scope>
</reference>
<dbReference type="EMBL" id="CAEZYR010000012">
    <property type="protein sequence ID" value="CAB4731706.1"/>
    <property type="molecule type" value="Genomic_DNA"/>
</dbReference>
<dbReference type="SUPFAM" id="SSF54637">
    <property type="entry name" value="Thioesterase/thiol ester dehydrase-isomerase"/>
    <property type="match status" value="1"/>
</dbReference>
<sequence length="186" mass="20293">MSDEHSVPLRERLEEFIGKPMGGDGPSVGPDPVNLPMIRHWVDALDDRNPIYLDDAAARRTPFGGLVAPPAMLQSWTMGRPTVQGIAERGGAPGTPGRSALSELDAAGYTATRATNSELEFERYLHPGDEITSTTMLESISDEKRTALGTGYFVTWMSTYVDQQGEVVGRQRFRVLKFRAEAGVPA</sequence>
<gene>
    <name evidence="2" type="ORF">UFOPK2754_00523</name>
    <name evidence="3" type="ORF">UFOPK3543_01678</name>
</gene>
<accession>A0A6J6SA52</accession>